<keyword evidence="9 10" id="KW-0275">Fatty acid biosynthesis</keyword>
<keyword evidence="4 10" id="KW-0812">Transmembrane</keyword>
<dbReference type="Pfam" id="PF01151">
    <property type="entry name" value="ELO"/>
    <property type="match status" value="1"/>
</dbReference>
<dbReference type="GO" id="GO:0034625">
    <property type="term" value="P:fatty acid elongation, monounsaturated fatty acid"/>
    <property type="evidence" value="ECO:0007669"/>
    <property type="project" value="TreeGrafter"/>
</dbReference>
<evidence type="ECO:0000256" key="5">
    <source>
        <dbReference type="ARBA" id="ARBA00022832"/>
    </source>
</evidence>
<accession>A0A1Y2I143</accession>
<evidence type="ECO:0000256" key="4">
    <source>
        <dbReference type="ARBA" id="ARBA00022692"/>
    </source>
</evidence>
<feature type="transmembrane region" description="Helical" evidence="10">
    <location>
        <begin position="57"/>
        <end position="82"/>
    </location>
</feature>
<dbReference type="EC" id="2.3.1.-" evidence="10"/>
<dbReference type="GO" id="GO:0034626">
    <property type="term" value="P:fatty acid elongation, polyunsaturated fatty acid"/>
    <property type="evidence" value="ECO:0007669"/>
    <property type="project" value="TreeGrafter"/>
</dbReference>
<keyword evidence="6 10" id="KW-1133">Transmembrane helix</keyword>
<dbReference type="PANTHER" id="PTHR11157">
    <property type="entry name" value="FATTY ACID ACYL TRANSFERASE-RELATED"/>
    <property type="match status" value="1"/>
</dbReference>
<keyword evidence="2 10" id="KW-0444">Lipid biosynthesis</keyword>
<comment type="caution">
    <text evidence="10">Lacks conserved residue(s) required for the propagation of feature annotation.</text>
</comment>
<name>A0A1Y2I143_9FUNG</name>
<evidence type="ECO:0000313" key="13">
    <source>
        <dbReference type="Proteomes" id="UP000193411"/>
    </source>
</evidence>
<proteinExistence type="inferred from homology"/>
<keyword evidence="3 10" id="KW-0808">Transferase</keyword>
<organism evidence="12 13">
    <name type="scientific">Catenaria anguillulae PL171</name>
    <dbReference type="NCBI Taxonomy" id="765915"/>
    <lineage>
        <taxon>Eukaryota</taxon>
        <taxon>Fungi</taxon>
        <taxon>Fungi incertae sedis</taxon>
        <taxon>Blastocladiomycota</taxon>
        <taxon>Blastocladiomycetes</taxon>
        <taxon>Blastocladiales</taxon>
        <taxon>Catenariaceae</taxon>
        <taxon>Catenaria</taxon>
    </lineage>
</organism>
<evidence type="ECO:0000256" key="6">
    <source>
        <dbReference type="ARBA" id="ARBA00022989"/>
    </source>
</evidence>
<dbReference type="GO" id="GO:0042761">
    <property type="term" value="P:very long-chain fatty acid biosynthetic process"/>
    <property type="evidence" value="ECO:0007669"/>
    <property type="project" value="TreeGrafter"/>
</dbReference>
<evidence type="ECO:0000256" key="11">
    <source>
        <dbReference type="SAM" id="MobiDB-lite"/>
    </source>
</evidence>
<evidence type="ECO:0000256" key="3">
    <source>
        <dbReference type="ARBA" id="ARBA00022679"/>
    </source>
</evidence>
<comment type="similarity">
    <text evidence="10">Belongs to the ELO family.</text>
</comment>
<dbReference type="Proteomes" id="UP000193411">
    <property type="component" value="Unassembled WGS sequence"/>
</dbReference>
<comment type="caution">
    <text evidence="12">The sequence shown here is derived from an EMBL/GenBank/DDBJ whole genome shotgun (WGS) entry which is preliminary data.</text>
</comment>
<feature type="transmembrane region" description="Helical" evidence="10">
    <location>
        <begin position="166"/>
        <end position="185"/>
    </location>
</feature>
<reference evidence="12 13" key="1">
    <citation type="submission" date="2016-07" db="EMBL/GenBank/DDBJ databases">
        <title>Pervasive Adenine N6-methylation of Active Genes in Fungi.</title>
        <authorList>
            <consortium name="DOE Joint Genome Institute"/>
            <person name="Mondo S.J."/>
            <person name="Dannebaum R.O."/>
            <person name="Kuo R.C."/>
            <person name="Labutti K."/>
            <person name="Haridas S."/>
            <person name="Kuo A."/>
            <person name="Salamov A."/>
            <person name="Ahrendt S.R."/>
            <person name="Lipzen A."/>
            <person name="Sullivan W."/>
            <person name="Andreopoulos W.B."/>
            <person name="Clum A."/>
            <person name="Lindquist E."/>
            <person name="Daum C."/>
            <person name="Ramamoorthy G.K."/>
            <person name="Gryganskyi A."/>
            <person name="Culley D."/>
            <person name="Magnuson J.K."/>
            <person name="James T.Y."/>
            <person name="O'Malley M.A."/>
            <person name="Stajich J.E."/>
            <person name="Spatafora J.W."/>
            <person name="Visel A."/>
            <person name="Grigoriev I.V."/>
        </authorList>
    </citation>
    <scope>NUCLEOTIDE SEQUENCE [LARGE SCALE GENOMIC DNA]</scope>
    <source>
        <strain evidence="12 13">PL171</strain>
    </source>
</reference>
<comment type="catalytic activity">
    <reaction evidence="10">
        <text>an acyl-CoA + malonyl-CoA + H(+) = a 3-oxoacyl-CoA + CO2 + CoA</text>
        <dbReference type="Rhea" id="RHEA:50252"/>
        <dbReference type="ChEBI" id="CHEBI:15378"/>
        <dbReference type="ChEBI" id="CHEBI:16526"/>
        <dbReference type="ChEBI" id="CHEBI:57287"/>
        <dbReference type="ChEBI" id="CHEBI:57384"/>
        <dbReference type="ChEBI" id="CHEBI:58342"/>
        <dbReference type="ChEBI" id="CHEBI:90726"/>
    </reaction>
    <physiologicalReaction direction="left-to-right" evidence="10">
        <dbReference type="Rhea" id="RHEA:50253"/>
    </physiologicalReaction>
</comment>
<keyword evidence="13" id="KW-1185">Reference proteome</keyword>
<dbReference type="PANTHER" id="PTHR11157:SF169">
    <property type="entry name" value="ELONGATION OF FATTY ACIDS PROTEIN"/>
    <property type="match status" value="1"/>
</dbReference>
<dbReference type="GO" id="GO:0030148">
    <property type="term" value="P:sphingolipid biosynthetic process"/>
    <property type="evidence" value="ECO:0007669"/>
    <property type="project" value="TreeGrafter"/>
</dbReference>
<feature type="compositionally biased region" description="Polar residues" evidence="11">
    <location>
        <begin position="270"/>
        <end position="279"/>
    </location>
</feature>
<dbReference type="AlphaFoldDB" id="A0A1Y2I143"/>
<evidence type="ECO:0000256" key="2">
    <source>
        <dbReference type="ARBA" id="ARBA00022516"/>
    </source>
</evidence>
<keyword evidence="5 10" id="KW-0276">Fatty acid metabolism</keyword>
<sequence length="293" mass="33151">MLPTLPLSSPEFVQSLALSGLEPILRDWRYPLGIGALYLAAVTVINPTRGKPTSSKLSGPLFTAAVFLHNLSLCIFSAWVFLGTAPIYARNLFREPSIETWCDVNGSFWAESLGYFTWVFYLSKYWEILDTVVLLAKGKKSSLLQSYHHFGAIVCMHINFYTSSTAVTFFVLFNSFIHTLMYAYFSLMTIGIRPPGKKYLTRMQISQFLVGMTSALSFLVFEAMKPGSCLRDPKWNRRAILVNVAYLIPLTYLFVDFFVRTYYGRATSQQPKKTVSGSTKSRKSVGVEHLKEE</sequence>
<evidence type="ECO:0000256" key="8">
    <source>
        <dbReference type="ARBA" id="ARBA00023136"/>
    </source>
</evidence>
<dbReference type="InterPro" id="IPR002076">
    <property type="entry name" value="ELO_fam"/>
</dbReference>
<dbReference type="STRING" id="765915.A0A1Y2I143"/>
<protein>
    <recommendedName>
        <fullName evidence="10">Elongation of fatty acids protein</fullName>
        <ecNumber evidence="10">2.3.1.-</ecNumber>
    </recommendedName>
</protein>
<evidence type="ECO:0000256" key="10">
    <source>
        <dbReference type="RuleBase" id="RU361115"/>
    </source>
</evidence>
<dbReference type="GO" id="GO:0005789">
    <property type="term" value="C:endoplasmic reticulum membrane"/>
    <property type="evidence" value="ECO:0007669"/>
    <property type="project" value="TreeGrafter"/>
</dbReference>
<feature type="transmembrane region" description="Helical" evidence="10">
    <location>
        <begin position="205"/>
        <end position="224"/>
    </location>
</feature>
<comment type="subcellular location">
    <subcellularLocation>
        <location evidence="1">Membrane</location>
        <topology evidence="1">Multi-pass membrane protein</topology>
    </subcellularLocation>
</comment>
<keyword evidence="8 10" id="KW-0472">Membrane</keyword>
<dbReference type="EMBL" id="MCFL01000004">
    <property type="protein sequence ID" value="ORZ39703.1"/>
    <property type="molecule type" value="Genomic_DNA"/>
</dbReference>
<keyword evidence="7 10" id="KW-0443">Lipid metabolism</keyword>
<evidence type="ECO:0000256" key="7">
    <source>
        <dbReference type="ARBA" id="ARBA00023098"/>
    </source>
</evidence>
<evidence type="ECO:0000256" key="9">
    <source>
        <dbReference type="ARBA" id="ARBA00023160"/>
    </source>
</evidence>
<dbReference type="GO" id="GO:0009922">
    <property type="term" value="F:fatty acid elongase activity"/>
    <property type="evidence" value="ECO:0007669"/>
    <property type="project" value="InterPro"/>
</dbReference>
<evidence type="ECO:0000313" key="12">
    <source>
        <dbReference type="EMBL" id="ORZ39703.1"/>
    </source>
</evidence>
<gene>
    <name evidence="12" type="ORF">BCR44DRAFT_121456</name>
</gene>
<dbReference type="OrthoDB" id="10259681at2759"/>
<feature type="region of interest" description="Disordered" evidence="11">
    <location>
        <begin position="270"/>
        <end position="293"/>
    </location>
</feature>
<dbReference type="GO" id="GO:0019367">
    <property type="term" value="P:fatty acid elongation, saturated fatty acid"/>
    <property type="evidence" value="ECO:0007669"/>
    <property type="project" value="TreeGrafter"/>
</dbReference>
<feature type="transmembrane region" description="Helical" evidence="10">
    <location>
        <begin position="244"/>
        <end position="263"/>
    </location>
</feature>
<evidence type="ECO:0000256" key="1">
    <source>
        <dbReference type="ARBA" id="ARBA00004141"/>
    </source>
</evidence>